<dbReference type="InterPro" id="IPR020843">
    <property type="entry name" value="ER"/>
</dbReference>
<feature type="domain" description="Enoyl reductase (ER)" evidence="7">
    <location>
        <begin position="10"/>
        <end position="343"/>
    </location>
</feature>
<comment type="similarity">
    <text evidence="2 6">Belongs to the zinc-containing alcohol dehydrogenase family.</text>
</comment>
<evidence type="ECO:0000313" key="9">
    <source>
        <dbReference type="Proteomes" id="UP000183900"/>
    </source>
</evidence>
<name>A0A0K6I4G0_9HYPH</name>
<dbReference type="PROSITE" id="PS50890">
    <property type="entry name" value="PUA"/>
    <property type="match status" value="1"/>
</dbReference>
<keyword evidence="3 6" id="KW-0479">Metal-binding</keyword>
<sequence length="348" mass="36622">METRVCRLYGQHDLRIETAGVPQPGPGEVLVAIGAGGICGSDLHYFQDGGFGPIRVREPIILGHEIAGTIAALGEGVTSLKAGQKVAVNPSRPCRTCKYCAEGLFAHCLAMRFMGSALRFPHEQGGFRDLVVTDAIQCEPVGAHVDHAEAACAEPLAVCLHAANQAGPLEGRHVLITGAGPIGLLCLAAAKRAGAASITVTDLQDATLAVAAQMGASQTINVMTQPEALEPFKADKGHFNVVFECSAASPALRSAIECVRPRGRIVQVGVTGDLPIPVNLIVGKEIEFVGTHRFHEEYALAARLIDSGEIDVKPIISHRFALDDAEEAFRIAGDRSQAIKVSLTFASA</sequence>
<dbReference type="InterPro" id="IPR036291">
    <property type="entry name" value="NAD(P)-bd_dom_sf"/>
</dbReference>
<dbReference type="Gene3D" id="3.40.50.720">
    <property type="entry name" value="NAD(P)-binding Rossmann-like Domain"/>
    <property type="match status" value="1"/>
</dbReference>
<dbReference type="EMBL" id="CYHE01000008">
    <property type="protein sequence ID" value="CUA98039.1"/>
    <property type="molecule type" value="Genomic_DNA"/>
</dbReference>
<proteinExistence type="inferred from homology"/>
<dbReference type="AlphaFoldDB" id="A0A0K6I4G0"/>
<dbReference type="PROSITE" id="PS00059">
    <property type="entry name" value="ADH_ZINC"/>
    <property type="match status" value="1"/>
</dbReference>
<evidence type="ECO:0000256" key="2">
    <source>
        <dbReference type="ARBA" id="ARBA00008072"/>
    </source>
</evidence>
<dbReference type="Pfam" id="PF00107">
    <property type="entry name" value="ADH_zinc_N"/>
    <property type="match status" value="1"/>
</dbReference>
<evidence type="ECO:0000313" key="8">
    <source>
        <dbReference type="EMBL" id="CUA98039.1"/>
    </source>
</evidence>
<evidence type="ECO:0000256" key="5">
    <source>
        <dbReference type="ARBA" id="ARBA00023002"/>
    </source>
</evidence>
<accession>A0A0K6I4G0</accession>
<dbReference type="InterPro" id="IPR002328">
    <property type="entry name" value="ADH_Zn_CS"/>
</dbReference>
<keyword evidence="9" id="KW-1185">Reference proteome</keyword>
<reference evidence="9" key="1">
    <citation type="submission" date="2015-08" db="EMBL/GenBank/DDBJ databases">
        <authorList>
            <person name="Varghese N."/>
        </authorList>
    </citation>
    <scope>NUCLEOTIDE SEQUENCE [LARGE SCALE GENOMIC DNA]</scope>
    <source>
        <strain evidence="9">DSM 23407</strain>
    </source>
</reference>
<dbReference type="InterPro" id="IPR013154">
    <property type="entry name" value="ADH-like_N"/>
</dbReference>
<dbReference type="InterPro" id="IPR011032">
    <property type="entry name" value="GroES-like_sf"/>
</dbReference>
<dbReference type="InterPro" id="IPR013149">
    <property type="entry name" value="ADH-like_C"/>
</dbReference>
<dbReference type="CDD" id="cd08232">
    <property type="entry name" value="idonate-5-DH"/>
    <property type="match status" value="1"/>
</dbReference>
<dbReference type="Proteomes" id="UP000183900">
    <property type="component" value="Unassembled WGS sequence"/>
</dbReference>
<dbReference type="OrthoDB" id="5295340at2"/>
<dbReference type="SUPFAM" id="SSF50129">
    <property type="entry name" value="GroES-like"/>
    <property type="match status" value="1"/>
</dbReference>
<evidence type="ECO:0000256" key="3">
    <source>
        <dbReference type="ARBA" id="ARBA00022723"/>
    </source>
</evidence>
<gene>
    <name evidence="8" type="ORF">Ga0061067_108186</name>
</gene>
<comment type="cofactor">
    <cofactor evidence="1 6">
        <name>Zn(2+)</name>
        <dbReference type="ChEBI" id="CHEBI:29105"/>
    </cofactor>
</comment>
<organism evidence="8 9">
    <name type="scientific">Pannonibacter indicus</name>
    <dbReference type="NCBI Taxonomy" id="466044"/>
    <lineage>
        <taxon>Bacteria</taxon>
        <taxon>Pseudomonadati</taxon>
        <taxon>Pseudomonadota</taxon>
        <taxon>Alphaproteobacteria</taxon>
        <taxon>Hyphomicrobiales</taxon>
        <taxon>Stappiaceae</taxon>
        <taxon>Pannonibacter</taxon>
    </lineage>
</organism>
<evidence type="ECO:0000259" key="7">
    <source>
        <dbReference type="SMART" id="SM00829"/>
    </source>
</evidence>
<dbReference type="Gene3D" id="3.90.180.10">
    <property type="entry name" value="Medium-chain alcohol dehydrogenases, catalytic domain"/>
    <property type="match status" value="1"/>
</dbReference>
<protein>
    <submittedName>
        <fullName evidence="8">Threonine dehydrogenase or related Zn-dependent dehydrogenase</fullName>
    </submittedName>
</protein>
<dbReference type="PANTHER" id="PTHR43161:SF9">
    <property type="entry name" value="SORBITOL DEHYDROGENASE"/>
    <property type="match status" value="1"/>
</dbReference>
<dbReference type="SMART" id="SM00829">
    <property type="entry name" value="PKS_ER"/>
    <property type="match status" value="1"/>
</dbReference>
<evidence type="ECO:0000256" key="1">
    <source>
        <dbReference type="ARBA" id="ARBA00001947"/>
    </source>
</evidence>
<dbReference type="GO" id="GO:0016616">
    <property type="term" value="F:oxidoreductase activity, acting on the CH-OH group of donors, NAD or NADP as acceptor"/>
    <property type="evidence" value="ECO:0007669"/>
    <property type="project" value="UniProtKB-ARBA"/>
</dbReference>
<dbReference type="Pfam" id="PF08240">
    <property type="entry name" value="ADH_N"/>
    <property type="match status" value="1"/>
</dbReference>
<keyword evidence="5" id="KW-0560">Oxidoreductase</keyword>
<dbReference type="SUPFAM" id="SSF51735">
    <property type="entry name" value="NAD(P)-binding Rossmann-fold domains"/>
    <property type="match status" value="1"/>
</dbReference>
<dbReference type="RefSeq" id="WP_055456201.1">
    <property type="nucleotide sequence ID" value="NZ_CYHE01000008.1"/>
</dbReference>
<keyword evidence="4 6" id="KW-0862">Zinc</keyword>
<dbReference type="GO" id="GO:0008270">
    <property type="term" value="F:zinc ion binding"/>
    <property type="evidence" value="ECO:0007669"/>
    <property type="project" value="InterPro"/>
</dbReference>
<evidence type="ECO:0000256" key="6">
    <source>
        <dbReference type="RuleBase" id="RU361277"/>
    </source>
</evidence>
<dbReference type="PANTHER" id="PTHR43161">
    <property type="entry name" value="SORBITOL DEHYDROGENASE"/>
    <property type="match status" value="1"/>
</dbReference>
<evidence type="ECO:0000256" key="4">
    <source>
        <dbReference type="ARBA" id="ARBA00022833"/>
    </source>
</evidence>